<gene>
    <name evidence="1" type="ORF">APICC_00928</name>
</gene>
<reference evidence="1 2" key="1">
    <citation type="submission" date="2014-07" db="EMBL/GenBank/DDBJ databases">
        <title>Genomic and transcriptomic analysis on Apis cerana provide comprehensive insights into honey bee biology.</title>
        <authorList>
            <person name="Diao Q."/>
            <person name="Sun L."/>
            <person name="Zheng H."/>
            <person name="Zheng H."/>
            <person name="Xu S."/>
            <person name="Wang S."/>
            <person name="Zeng Z."/>
            <person name="Hu F."/>
            <person name="Su S."/>
            <person name="Wu J."/>
        </authorList>
    </citation>
    <scope>NUCLEOTIDE SEQUENCE [LARGE SCALE GENOMIC DNA]</scope>
    <source>
        <tissue evidence="1">Pupae without intestine</tissue>
    </source>
</reference>
<keyword evidence="2" id="KW-1185">Reference proteome</keyword>
<dbReference type="EMBL" id="KZ288354">
    <property type="protein sequence ID" value="PBC27244.1"/>
    <property type="molecule type" value="Genomic_DNA"/>
</dbReference>
<name>A0A2A3E6W4_APICC</name>
<sequence>MLAPLLPQLALDVKRLPMKRRRWWRRVAEVVVEEYAAARKSRPIFQRRAITTERPSDHLKYLVAGRKLSDPGTETC</sequence>
<proteinExistence type="predicted"/>
<evidence type="ECO:0000313" key="2">
    <source>
        <dbReference type="Proteomes" id="UP000242457"/>
    </source>
</evidence>
<protein>
    <submittedName>
        <fullName evidence="1">Uncharacterized protein</fullName>
    </submittedName>
</protein>
<dbReference type="Proteomes" id="UP000242457">
    <property type="component" value="Unassembled WGS sequence"/>
</dbReference>
<organism evidence="1 2">
    <name type="scientific">Apis cerana cerana</name>
    <name type="common">Oriental honeybee</name>
    <dbReference type="NCBI Taxonomy" id="94128"/>
    <lineage>
        <taxon>Eukaryota</taxon>
        <taxon>Metazoa</taxon>
        <taxon>Ecdysozoa</taxon>
        <taxon>Arthropoda</taxon>
        <taxon>Hexapoda</taxon>
        <taxon>Insecta</taxon>
        <taxon>Pterygota</taxon>
        <taxon>Neoptera</taxon>
        <taxon>Endopterygota</taxon>
        <taxon>Hymenoptera</taxon>
        <taxon>Apocrita</taxon>
        <taxon>Aculeata</taxon>
        <taxon>Apoidea</taxon>
        <taxon>Anthophila</taxon>
        <taxon>Apidae</taxon>
        <taxon>Apis</taxon>
    </lineage>
</organism>
<evidence type="ECO:0000313" key="1">
    <source>
        <dbReference type="EMBL" id="PBC27244.1"/>
    </source>
</evidence>
<dbReference type="AlphaFoldDB" id="A0A2A3E6W4"/>
<accession>A0A2A3E6W4</accession>